<dbReference type="VEuPathDB" id="FungiDB:B9J08_005412"/>
<dbReference type="VEuPathDB" id="FungiDB:QG37_07522"/>
<evidence type="ECO:0000256" key="6">
    <source>
        <dbReference type="ARBA" id="ARBA00022840"/>
    </source>
</evidence>
<dbReference type="SUPFAM" id="SSF56112">
    <property type="entry name" value="Protein kinase-like (PK-like)"/>
    <property type="match status" value="2"/>
</dbReference>
<dbReference type="GO" id="GO:0004694">
    <property type="term" value="F:eukaryotic translation initiation factor 2alpha kinase activity"/>
    <property type="evidence" value="ECO:0007669"/>
    <property type="project" value="InterPro"/>
</dbReference>
<feature type="region of interest" description="Disordered" evidence="14">
    <location>
        <begin position="156"/>
        <end position="209"/>
    </location>
</feature>
<dbReference type="InterPro" id="IPR036621">
    <property type="entry name" value="Anticodon-bd_dom_sf"/>
</dbReference>
<comment type="similarity">
    <text evidence="8">Belongs to the protein kinase superfamily. Ser/Thr protein kinase family. GCN2 subfamily.</text>
</comment>
<dbReference type="GO" id="GO:0030447">
    <property type="term" value="P:filamentous growth"/>
    <property type="evidence" value="ECO:0007669"/>
    <property type="project" value="UniProtKB-ARBA"/>
</dbReference>
<evidence type="ECO:0000256" key="1">
    <source>
        <dbReference type="ARBA" id="ARBA00012513"/>
    </source>
</evidence>
<feature type="region of interest" description="Disordered" evidence="14">
    <location>
        <begin position="755"/>
        <end position="794"/>
    </location>
</feature>
<dbReference type="SMART" id="SM00220">
    <property type="entry name" value="S_TKc"/>
    <property type="match status" value="1"/>
</dbReference>
<evidence type="ECO:0000256" key="8">
    <source>
        <dbReference type="ARBA" id="ARBA00037982"/>
    </source>
</evidence>
<feature type="binding site" evidence="12">
    <location>
        <position position="647"/>
    </location>
    <ligand>
        <name>ATP</name>
        <dbReference type="ChEBI" id="CHEBI:30616"/>
    </ligand>
</feature>
<dbReference type="EMBL" id="LGST01000058">
    <property type="protein sequence ID" value="KND96163.1"/>
    <property type="molecule type" value="Genomic_DNA"/>
</dbReference>
<evidence type="ECO:0000256" key="3">
    <source>
        <dbReference type="ARBA" id="ARBA00022679"/>
    </source>
</evidence>
<dbReference type="CDD" id="cd14046">
    <property type="entry name" value="STKc_EIF2AK4_GCN2_rpt2"/>
    <property type="match status" value="1"/>
</dbReference>
<feature type="binding site" evidence="13">
    <location>
        <position position="648"/>
    </location>
    <ligand>
        <name>ATP</name>
        <dbReference type="ChEBI" id="CHEBI:30616"/>
    </ligand>
</feature>
<keyword evidence="6 12" id="KW-0067">ATP-binding</keyword>
<dbReference type="InterPro" id="IPR016255">
    <property type="entry name" value="Gcn2"/>
</dbReference>
<keyword evidence="3" id="KW-0808">Transferase</keyword>
<evidence type="ECO:0000256" key="7">
    <source>
        <dbReference type="ARBA" id="ARBA00023193"/>
    </source>
</evidence>
<evidence type="ECO:0000256" key="2">
    <source>
        <dbReference type="ARBA" id="ARBA00022527"/>
    </source>
</evidence>
<dbReference type="Pfam" id="PF13393">
    <property type="entry name" value="tRNA-synt_His"/>
    <property type="match status" value="1"/>
</dbReference>
<dbReference type="VEuPathDB" id="FungiDB:CJJ09_003939"/>
<feature type="region of interest" description="Disordered" evidence="14">
    <location>
        <begin position="1518"/>
        <end position="1542"/>
    </location>
</feature>
<feature type="region of interest" description="Disordered" evidence="14">
    <location>
        <begin position="544"/>
        <end position="601"/>
    </location>
</feature>
<evidence type="ECO:0000259" key="15">
    <source>
        <dbReference type="PROSITE" id="PS50011"/>
    </source>
</evidence>
<protein>
    <recommendedName>
        <fullName evidence="1">non-specific serine/threonine protein kinase</fullName>
        <ecNumber evidence="1">2.7.11.1</ecNumber>
    </recommendedName>
</protein>
<feature type="domain" description="Protein kinase" evidence="15">
    <location>
        <begin position="618"/>
        <end position="997"/>
    </location>
</feature>
<dbReference type="Pfam" id="PF05773">
    <property type="entry name" value="RWD"/>
    <property type="match status" value="1"/>
</dbReference>
<proteinExistence type="inferred from homology"/>
<evidence type="ECO:0000259" key="16">
    <source>
        <dbReference type="PROSITE" id="PS50908"/>
    </source>
</evidence>
<dbReference type="VEuPathDB" id="FungiDB:CJJ07_003821"/>
<dbReference type="VEuPathDB" id="FungiDB:CJI96_0004197"/>
<dbReference type="InterPro" id="IPR016135">
    <property type="entry name" value="UBQ-conjugating_enzyme/RWD"/>
</dbReference>
<dbReference type="InterPro" id="IPR017441">
    <property type="entry name" value="Protein_kinase_ATP_BS"/>
</dbReference>
<dbReference type="SUPFAM" id="SSF54495">
    <property type="entry name" value="UBC-like"/>
    <property type="match status" value="1"/>
</dbReference>
<dbReference type="PANTHER" id="PTHR11042:SF160">
    <property type="entry name" value="EUKARYOTIC TRANSLATION INITIATION FACTOR 2-ALPHA KINASE 1"/>
    <property type="match status" value="1"/>
</dbReference>
<dbReference type="EC" id="2.7.11.1" evidence="1"/>
<name>A0A0L0NQ26_CANAR</name>
<feature type="active site" description="Proton acceptor" evidence="11">
    <location>
        <position position="854"/>
    </location>
</feature>
<dbReference type="PIRSF" id="PIRSF000660">
    <property type="entry name" value="Ser/Thr_PK_GCN2"/>
    <property type="match status" value="1"/>
</dbReference>
<dbReference type="InterPro" id="IPR045864">
    <property type="entry name" value="aa-tRNA-synth_II/BPL/LPL"/>
</dbReference>
<dbReference type="InterPro" id="IPR008271">
    <property type="entry name" value="Ser/Thr_kinase_AS"/>
</dbReference>
<feature type="compositionally biased region" description="Acidic residues" evidence="14">
    <location>
        <begin position="775"/>
        <end position="784"/>
    </location>
</feature>
<feature type="compositionally biased region" description="Basic and acidic residues" evidence="14">
    <location>
        <begin position="156"/>
        <end position="185"/>
    </location>
</feature>
<comment type="caution">
    <text evidence="17">The sequence shown here is derived from an EMBL/GenBank/DDBJ whole genome shotgun (WGS) entry which is preliminary data.</text>
</comment>
<dbReference type="Gene3D" id="3.40.50.800">
    <property type="entry name" value="Anticodon-binding domain"/>
    <property type="match status" value="1"/>
</dbReference>
<dbReference type="InterPro" id="IPR024435">
    <property type="entry name" value="HisRS-related_dom"/>
</dbReference>
<dbReference type="PROSITE" id="PS00108">
    <property type="entry name" value="PROTEIN_KINASE_ST"/>
    <property type="match status" value="1"/>
</dbReference>
<keyword evidence="5" id="KW-0418">Kinase</keyword>
<dbReference type="VEuPathDB" id="FungiDB:CJI97_005495"/>
<dbReference type="GO" id="GO:0005524">
    <property type="term" value="F:ATP binding"/>
    <property type="evidence" value="ECO:0007669"/>
    <property type="project" value="UniProtKB-UniRule"/>
</dbReference>
<organism evidence="17 18">
    <name type="scientific">Candidozyma auris</name>
    <name type="common">Yeast</name>
    <name type="synonym">Candida auris</name>
    <dbReference type="NCBI Taxonomy" id="498019"/>
    <lineage>
        <taxon>Eukaryota</taxon>
        <taxon>Fungi</taxon>
        <taxon>Dikarya</taxon>
        <taxon>Ascomycota</taxon>
        <taxon>Saccharomycotina</taxon>
        <taxon>Pichiomycetes</taxon>
        <taxon>Metschnikowiaceae</taxon>
        <taxon>Candidozyma</taxon>
    </lineage>
</organism>
<dbReference type="InterPro" id="IPR011009">
    <property type="entry name" value="Kinase-like_dom_sf"/>
</dbReference>
<dbReference type="Gene3D" id="1.10.510.10">
    <property type="entry name" value="Transferase(Phosphotransferase) domain 1"/>
    <property type="match status" value="2"/>
</dbReference>
<dbReference type="PROSITE" id="PS50011">
    <property type="entry name" value="PROTEIN_KINASE_DOM"/>
    <property type="match status" value="2"/>
</dbReference>
<dbReference type="GO" id="GO:0005737">
    <property type="term" value="C:cytoplasm"/>
    <property type="evidence" value="ECO:0007669"/>
    <property type="project" value="TreeGrafter"/>
</dbReference>
<evidence type="ECO:0000256" key="9">
    <source>
        <dbReference type="ARBA" id="ARBA00048659"/>
    </source>
</evidence>
<feature type="domain" description="RWD" evidence="16">
    <location>
        <begin position="8"/>
        <end position="120"/>
    </location>
</feature>
<dbReference type="GO" id="GO:0017148">
    <property type="term" value="P:negative regulation of translation"/>
    <property type="evidence" value="ECO:0007669"/>
    <property type="project" value="UniProtKB-KW"/>
</dbReference>
<reference evidence="18" key="1">
    <citation type="journal article" date="2015" name="BMC Genomics">
        <title>Draft genome of a commonly misdiagnosed multidrug resistant pathogen Candida auris.</title>
        <authorList>
            <person name="Chatterjee S."/>
            <person name="Alampalli S.V."/>
            <person name="Nageshan R.K."/>
            <person name="Chettiar S.T."/>
            <person name="Joshi S."/>
            <person name="Tatu U.S."/>
        </authorList>
    </citation>
    <scope>NUCLEOTIDE SEQUENCE [LARGE SCALE GENOMIC DNA]</scope>
    <source>
        <strain evidence="18">6684</strain>
    </source>
</reference>
<evidence type="ECO:0000256" key="12">
    <source>
        <dbReference type="PIRSR" id="PIRSR000660-2"/>
    </source>
</evidence>
<feature type="compositionally biased region" description="Acidic residues" evidence="14">
    <location>
        <begin position="549"/>
        <end position="561"/>
    </location>
</feature>
<dbReference type="Pfam" id="PF00069">
    <property type="entry name" value="Pkinase"/>
    <property type="match status" value="2"/>
</dbReference>
<accession>A0A0L0NQ26</accession>
<evidence type="ECO:0000313" key="18">
    <source>
        <dbReference type="Proteomes" id="UP000037122"/>
    </source>
</evidence>
<dbReference type="Pfam" id="PF12745">
    <property type="entry name" value="HGTP_anticodon2"/>
    <property type="match status" value="1"/>
</dbReference>
<dbReference type="InterPro" id="IPR006575">
    <property type="entry name" value="RWD_dom"/>
</dbReference>
<keyword evidence="7" id="KW-0652">Protein synthesis inhibitor</keyword>
<feature type="domain" description="Protein kinase" evidence="15">
    <location>
        <begin position="268"/>
        <end position="533"/>
    </location>
</feature>
<dbReference type="SUPFAM" id="SSF55681">
    <property type="entry name" value="Class II aaRS and biotin synthetases"/>
    <property type="match status" value="1"/>
</dbReference>
<dbReference type="SMART" id="SM00591">
    <property type="entry name" value="RWD"/>
    <property type="match status" value="1"/>
</dbReference>
<dbReference type="PANTHER" id="PTHR11042">
    <property type="entry name" value="EUKARYOTIC TRANSLATION INITIATION FACTOR 2-ALPHA KINASE EIF2-ALPHA KINASE -RELATED"/>
    <property type="match status" value="1"/>
</dbReference>
<evidence type="ECO:0000256" key="14">
    <source>
        <dbReference type="SAM" id="MobiDB-lite"/>
    </source>
</evidence>
<dbReference type="CDD" id="cd23823">
    <property type="entry name" value="RWD_GCN2"/>
    <property type="match status" value="1"/>
</dbReference>
<dbReference type="Gene3D" id="3.10.110.10">
    <property type="entry name" value="Ubiquitin Conjugating Enzyme"/>
    <property type="match status" value="1"/>
</dbReference>
<keyword evidence="4 12" id="KW-0547">Nucleotide-binding</keyword>
<dbReference type="PROSITE" id="PS50908">
    <property type="entry name" value="RWD"/>
    <property type="match status" value="1"/>
</dbReference>
<evidence type="ECO:0000256" key="4">
    <source>
        <dbReference type="ARBA" id="ARBA00022741"/>
    </source>
</evidence>
<dbReference type="GO" id="GO:0000077">
    <property type="term" value="P:DNA damage checkpoint signaling"/>
    <property type="evidence" value="ECO:0007669"/>
    <property type="project" value="InterPro"/>
</dbReference>
<feature type="compositionally biased region" description="Acidic residues" evidence="14">
    <location>
        <begin position="758"/>
        <end position="768"/>
    </location>
</feature>
<evidence type="ECO:0000313" key="17">
    <source>
        <dbReference type="EMBL" id="KND96163.1"/>
    </source>
</evidence>
<dbReference type="Gene3D" id="3.30.200.20">
    <property type="entry name" value="Phosphorylase Kinase, domain 1"/>
    <property type="match status" value="1"/>
</dbReference>
<dbReference type="InterPro" id="IPR041715">
    <property type="entry name" value="HisRS-like_core"/>
</dbReference>
<comment type="catalytic activity">
    <reaction evidence="9">
        <text>L-threonyl-[protein] + ATP = O-phospho-L-threonyl-[protein] + ADP + H(+)</text>
        <dbReference type="Rhea" id="RHEA:46608"/>
        <dbReference type="Rhea" id="RHEA-COMP:11060"/>
        <dbReference type="Rhea" id="RHEA-COMP:11605"/>
        <dbReference type="ChEBI" id="CHEBI:15378"/>
        <dbReference type="ChEBI" id="CHEBI:30013"/>
        <dbReference type="ChEBI" id="CHEBI:30616"/>
        <dbReference type="ChEBI" id="CHEBI:61977"/>
        <dbReference type="ChEBI" id="CHEBI:456216"/>
        <dbReference type="EC" id="2.7.11.1"/>
    </reaction>
    <physiologicalReaction direction="left-to-right" evidence="9">
        <dbReference type="Rhea" id="RHEA:46609"/>
    </physiologicalReaction>
</comment>
<keyword evidence="2" id="KW-0723">Serine/threonine-protein kinase</keyword>
<dbReference type="PROSITE" id="PS00107">
    <property type="entry name" value="PROTEIN_KINASE_ATP"/>
    <property type="match status" value="1"/>
</dbReference>
<gene>
    <name evidence="17" type="ORF">QG37_07522</name>
</gene>
<dbReference type="InterPro" id="IPR050339">
    <property type="entry name" value="CC_SR_Kinase"/>
</dbReference>
<sequence length="1672" mass="191833">MNEARQQDEIELLRLIYGDIYKDLTSKSKVWNKNPSPHFQILLLSHINPERPIVSLVLDIQFTPTYPTLAPLVKVLEPKNLLKARLALIENKVNEVIKEYQGEEVCFTMIMDVKEMLDDFQQTTEEVLSLEEERAKRIEQQRKQLEKVEQEQLQREQLAQRKREHEMTRQLQKLRGDYPESRDNTNRSFSQSSRGGDDEGIEESEKESLVPQGPIDNVFVFENTIHGICSQTRSKFEFRAVQGFVPYKANNLLLSISTQFVVTPYVPQAVLRQIRGGRLDVCYLLHVIELHDEYWLTNAGKNEIRELERQLEQAMNLNITEVLNVHGFQIDQDVNNLSEWTIRILTEFPPSMQTLDEVLQMSDAVNWALARSWLILILPTLELLHELSLPHCLLCPLSVVLAQTHDTEDSTPRKVLKLCHPRYGYTALQMYYKSSLFVNKFIPKNWLDPDPSAGMIKSDIWDLGVLFCRAMLGYNILSTDFKTPELFLRDFDVAVYQGYEEYAERVHDMLSKMLQPKASKRLSLMELNAVKFFRAGIDMNAQATVYGGPDDEEDSESDDDSVDHSRHHSVFFDTSRRNLAPPANNTRRRYSNNNPTLMMPNHESVSLVNKDSRYVSEFEEVGKLGKGGFGEVVKARNRMEGTFYAIKKIRHRADKLEGLLSEVLSLARLNHQYIVRYYGCWVEADPDQTVSIDSDDDSLEKDAESGSLFAGDLNVRSSSFLSRENSFQVDYFTNSLDPLLEYNDDDFDDRIVFANSTDENDDTSENDNDNAVADTSDEESDDTMDENRLQKTQPKTTLNQKSILYIQMEFCENNTLMDIIDRGLPGNPSEYWRLFRQILEAVSYIHSSGFIHRDLKPTNIFIDKSNNVKVGDFGLAKNSRYYSLILTNNQVAPAEKKDLSTVVGTFFYTANEVASGDYNEKVDMYSLGIIFFEMCYKLGTGMERAMTLNNIRLESVQFPANFLGPNHSTERTIVRRLLDHDPNKRPGATELLQSGLLPVEHQDEVIKEALKSLADPASPWQQQVRESLFNQPYLLARDMMFDKLGKNSHGRTLDHSENDYLIFNATLDELFRIFDNHGAIRDFDGTYLLPKLSFNKMDQVYEILDRSGSVLTLAYDLVLPMARFLSKNDLSIPKFSRHEFVYRPNLRGIGTPDKYSAVGFDVFSHDKRSLVKDSAECIKVVDEILDTFPCFKTKNAQTVILINHSTILNACIDYAFGGTIKPTLSKRHEIMGVISSLMVERGLEEVKAHLRTEFKIQHTVIKDLIDHFDFTEEPEIAKKKLRKVFMDSPLLTKVEKAIQEIGDILTILRKFGLKASVLLCPLSNYNAKYYDGGIMFQAIHRIDKLRKFSRVATGGRYDRLIDSMLSEGIATTRTPHAVGFQLTSTLLFLLMKNSLKRTKTNTAMGRSMLRWRKARCDVLITSPQEAIMKDSGYSLLRILWSHNISCDTFVSSFQDDVLQKATEDGCNWIVVIKQSHQNKKTKRSLFKPIRVKNITDKKDHDLDFDEVLEFLQSEIDERRSEAHSAGSARSQDEREDQNSSRVGQPLFSVDLSHRVTIVPNDAPRGRKNNKREKWEVENDAKVAAASMMKDLADASVISVDLNDSTLDMILSTSLLVPLEEWFKKLFFTNKNLPKNYASNLYDSLWKERSKGTQWAILYNSKSDKTTIVDLQR</sequence>
<dbReference type="Gene3D" id="3.30.930.10">
    <property type="entry name" value="Bira Bifunctional Protein, Domain 2"/>
    <property type="match status" value="1"/>
</dbReference>
<comment type="catalytic activity">
    <reaction evidence="10">
        <text>L-seryl-[protein] + ATP = O-phospho-L-seryl-[protein] + ADP + H(+)</text>
        <dbReference type="Rhea" id="RHEA:17989"/>
        <dbReference type="Rhea" id="RHEA-COMP:9863"/>
        <dbReference type="Rhea" id="RHEA-COMP:11604"/>
        <dbReference type="ChEBI" id="CHEBI:15378"/>
        <dbReference type="ChEBI" id="CHEBI:29999"/>
        <dbReference type="ChEBI" id="CHEBI:30616"/>
        <dbReference type="ChEBI" id="CHEBI:83421"/>
        <dbReference type="ChEBI" id="CHEBI:456216"/>
        <dbReference type="EC" id="2.7.11.1"/>
    </reaction>
    <physiologicalReaction direction="left-to-right" evidence="10">
        <dbReference type="Rhea" id="RHEA:17990"/>
    </physiologicalReaction>
</comment>
<evidence type="ECO:0000256" key="5">
    <source>
        <dbReference type="ARBA" id="ARBA00022777"/>
    </source>
</evidence>
<evidence type="ECO:0000256" key="11">
    <source>
        <dbReference type="PIRSR" id="PIRSR000660-1"/>
    </source>
</evidence>
<dbReference type="Proteomes" id="UP000037122">
    <property type="component" value="Unassembled WGS sequence"/>
</dbReference>
<evidence type="ECO:0000256" key="10">
    <source>
        <dbReference type="ARBA" id="ARBA00048977"/>
    </source>
</evidence>
<feature type="binding site" evidence="12">
    <location>
        <begin position="624"/>
        <end position="632"/>
    </location>
    <ligand>
        <name>ATP</name>
        <dbReference type="ChEBI" id="CHEBI:30616"/>
    </ligand>
</feature>
<dbReference type="GO" id="GO:0005634">
    <property type="term" value="C:nucleus"/>
    <property type="evidence" value="ECO:0007669"/>
    <property type="project" value="TreeGrafter"/>
</dbReference>
<dbReference type="InterPro" id="IPR000719">
    <property type="entry name" value="Prot_kinase_dom"/>
</dbReference>
<evidence type="ECO:0000256" key="13">
    <source>
        <dbReference type="PROSITE-ProRule" id="PRU10141"/>
    </source>
</evidence>